<dbReference type="SUPFAM" id="SSF49265">
    <property type="entry name" value="Fibronectin type III"/>
    <property type="match status" value="3"/>
</dbReference>
<dbReference type="CDD" id="cd00200">
    <property type="entry name" value="WD40"/>
    <property type="match status" value="1"/>
</dbReference>
<dbReference type="Pfam" id="PF00041">
    <property type="entry name" value="fn3"/>
    <property type="match status" value="3"/>
</dbReference>
<dbReference type="InterPro" id="IPR003961">
    <property type="entry name" value="FN3_dom"/>
</dbReference>
<dbReference type="PROSITE" id="PS50853">
    <property type="entry name" value="FN3"/>
    <property type="match status" value="4"/>
</dbReference>
<dbReference type="InterPro" id="IPR036322">
    <property type="entry name" value="WD40_repeat_dom_sf"/>
</dbReference>
<dbReference type="Gene3D" id="2.130.10.10">
    <property type="entry name" value="YVTN repeat-like/Quinoprotein amine dehydrogenase"/>
    <property type="match status" value="2"/>
</dbReference>
<organism evidence="7 8">
    <name type="scientific">Pelagomonas calceolata</name>
    <dbReference type="NCBI Taxonomy" id="35677"/>
    <lineage>
        <taxon>Eukaryota</taxon>
        <taxon>Sar</taxon>
        <taxon>Stramenopiles</taxon>
        <taxon>Ochrophyta</taxon>
        <taxon>Pelagophyceae</taxon>
        <taxon>Pelagomonadales</taxon>
        <taxon>Pelagomonadaceae</taxon>
        <taxon>Pelagomonas</taxon>
    </lineage>
</organism>
<feature type="domain" description="Fibronectin type-III" evidence="6">
    <location>
        <begin position="1096"/>
        <end position="1194"/>
    </location>
</feature>
<dbReference type="PROSITE" id="PS50082">
    <property type="entry name" value="WD_REPEATS_2"/>
    <property type="match status" value="4"/>
</dbReference>
<dbReference type="InterPro" id="IPR013783">
    <property type="entry name" value="Ig-like_fold"/>
</dbReference>
<accession>A0A8J2SIV4</accession>
<evidence type="ECO:0000256" key="4">
    <source>
        <dbReference type="SAM" id="Coils"/>
    </source>
</evidence>
<keyword evidence="2" id="KW-0677">Repeat</keyword>
<keyword evidence="8" id="KW-1185">Reference proteome</keyword>
<dbReference type="SMART" id="SM00060">
    <property type="entry name" value="FN3"/>
    <property type="match status" value="5"/>
</dbReference>
<gene>
    <name evidence="7" type="ORF">PECAL_4P08510</name>
</gene>
<comment type="caution">
    <text evidence="7">The sequence shown here is derived from an EMBL/GenBank/DDBJ whole genome shotgun (WGS) entry which is preliminary data.</text>
</comment>
<dbReference type="SMART" id="SM00320">
    <property type="entry name" value="WD40"/>
    <property type="match status" value="7"/>
</dbReference>
<feature type="repeat" description="WD" evidence="3">
    <location>
        <begin position="141"/>
        <end position="182"/>
    </location>
</feature>
<dbReference type="SUPFAM" id="SSF50978">
    <property type="entry name" value="WD40 repeat-like"/>
    <property type="match status" value="2"/>
</dbReference>
<dbReference type="PANTHER" id="PTHR19848:SF8">
    <property type="entry name" value="F-BOX AND WD REPEAT DOMAIN CONTAINING 7"/>
    <property type="match status" value="1"/>
</dbReference>
<proteinExistence type="predicted"/>
<feature type="domain" description="Fibronectin type-III" evidence="6">
    <location>
        <begin position="1495"/>
        <end position="1599"/>
    </location>
</feature>
<feature type="domain" description="Fibronectin type-III" evidence="6">
    <location>
        <begin position="1401"/>
        <end position="1494"/>
    </location>
</feature>
<dbReference type="OrthoDB" id="194357at2759"/>
<dbReference type="InterPro" id="IPR001680">
    <property type="entry name" value="WD40_rpt"/>
</dbReference>
<dbReference type="EMBL" id="CAKKNE010000004">
    <property type="protein sequence ID" value="CAH0373633.1"/>
    <property type="molecule type" value="Genomic_DNA"/>
</dbReference>
<dbReference type="PROSITE" id="PS50294">
    <property type="entry name" value="WD_REPEATS_REGION"/>
    <property type="match status" value="4"/>
</dbReference>
<dbReference type="InterPro" id="IPR042307">
    <property type="entry name" value="Reeler_sf"/>
</dbReference>
<dbReference type="InterPro" id="IPR036116">
    <property type="entry name" value="FN3_sf"/>
</dbReference>
<evidence type="ECO:0000256" key="3">
    <source>
        <dbReference type="PROSITE-ProRule" id="PRU00221"/>
    </source>
</evidence>
<feature type="repeat" description="WD" evidence="3">
    <location>
        <begin position="1014"/>
        <end position="1055"/>
    </location>
</feature>
<evidence type="ECO:0000313" key="8">
    <source>
        <dbReference type="Proteomes" id="UP000789595"/>
    </source>
</evidence>
<reference evidence="7" key="1">
    <citation type="submission" date="2021-11" db="EMBL/GenBank/DDBJ databases">
        <authorList>
            <consortium name="Genoscope - CEA"/>
            <person name="William W."/>
        </authorList>
    </citation>
    <scope>NUCLEOTIDE SEQUENCE</scope>
</reference>
<keyword evidence="1 3" id="KW-0853">WD repeat</keyword>
<feature type="coiled-coil region" evidence="4">
    <location>
        <begin position="90"/>
        <end position="117"/>
    </location>
</feature>
<evidence type="ECO:0000313" key="7">
    <source>
        <dbReference type="EMBL" id="CAH0373633.1"/>
    </source>
</evidence>
<dbReference type="InterPro" id="IPR019775">
    <property type="entry name" value="WD40_repeat_CS"/>
</dbReference>
<feature type="region of interest" description="Disordered" evidence="5">
    <location>
        <begin position="366"/>
        <end position="398"/>
    </location>
</feature>
<dbReference type="Gene3D" id="2.60.40.10">
    <property type="entry name" value="Immunoglobulins"/>
    <property type="match status" value="5"/>
</dbReference>
<keyword evidence="4" id="KW-0175">Coiled coil</keyword>
<evidence type="ECO:0000259" key="6">
    <source>
        <dbReference type="PROSITE" id="PS50853"/>
    </source>
</evidence>
<dbReference type="PANTHER" id="PTHR19848">
    <property type="entry name" value="WD40 REPEAT PROTEIN"/>
    <property type="match status" value="1"/>
</dbReference>
<feature type="compositionally biased region" description="Basic and acidic residues" evidence="5">
    <location>
        <begin position="379"/>
        <end position="398"/>
    </location>
</feature>
<evidence type="ECO:0000256" key="1">
    <source>
        <dbReference type="ARBA" id="ARBA00022574"/>
    </source>
</evidence>
<feature type="repeat" description="WD" evidence="3">
    <location>
        <begin position="972"/>
        <end position="1013"/>
    </location>
</feature>
<sequence length="1730" mass="193826">MLGQLKATFRSAPQHDDEPEVESILKKSRFNFYQEYVEGVQRRKMEEMKNDSILQERLTQATERDLMESEEQLSWNAYELPLRNRMRLIKRHLDTQRQAKETRLRRLKDEVRLKEEGFTYHNGVLKEFSRWRDSPALFRYYHGHKGQVYAFKMSESLDCFLSASADTTLKLWDFTSGTCVRTFEGHGKAVRDCDLSPGFSINNRGGLGLAVSCSTDKTLRIWDARTGGLRKEIRGHTDVVYATRFSPDGRQICSASADCTVRLFDALEGHLNYIFYGHESAVVSISYAPSGRYIASSSDYGERAVKLWDADVPATRSVKPITVRIQWTLEGLISRITLVTDPPRALLEPPQKDRLSDHFSEKRQDPWDLLTDGEDEESEHERRQREKEESRKQCDAEPRLRECSIQTAPDVKESGGFTLSVASVDRFGRSAQVDQYYGGVTLQIILRGVNAIAEFFVGSYIKSSIHDTFIENSGRRSGQFSCSLPLGIRHSCDRAAIHTRRFDAKSEIILSWQAPSCGSGTLIMRANVAAAAESNNEINRIALSYTLKEVEPPRKGSVLSDLSQQATTLGGHATIFNFTASILHQLFIELIRNRDTAEASNMVSPVSRLKIREGLKRGANTAVYKGKATVMEQVDRWMANGVSILKDAKDLSPGKSMGVLLHGVPLELPPPIKQALSKTSARPISQDLDQAKKEVSRRQDWRNRRLQCSEEVRSMWEPSVEVSELPKPAAASDSLISDGRYGGNLPHLQMPLPFLYPINARGFGTHDAARKGIEAMDSLGKDDNGIGRLGRVQRSNSDRQAQVLALSKFAQLRGVAQRADSSRRRAAQVVLPSFEKAGSDLGTAGHVRAKAVLAAGFSFHPLPDRIAYKRLCQLQLVAKMAPVTSHRGGVAFLMHQTVIQDGQRHNNDIRGGTLSKNEKPLLRRRNSFPALPGLTAKPKSKLLDRKDETRFAALARVVGGCLRTFWASNGDFHSHHHTVNQVVWSLDEKRVASCSNDKTVRLWAPQTGQCVRTLVGHDDAVMGCAFSEDGLRLVSAGMDNFLILWNTVNGEMLRRFFGHDDVIYRCVLFRNSSAMLSCSSDRTLKSWFLTPQPPDPPARPAVSDAGQRAAHVAWRAPPAYNDDIVAYKIQWRVGLRVSFKNETTVDGSTFKKQVDGLRPGQNYQFRICAVNRMGQGDWSEPSAQHVTQVGIPEPLEQPVVIRSWFRPRRIVFCWHAPLATVEGTAIHRFRVQCAGEGSAFATRPDFEKFITWKEGRALAQHVEAALKDQIREDVNIWQRSGPATKGKTFEVPECALVKFNHETTAMANDEKFLPEERNPRLPSINRRWRRTIKCVPQNEQKRRDDLRFAKLNKGILMAAAFDELKPGFDYRCRVSAISSVGEGPFSLPTYNAKTPPDYPANPRCPVVKALSQTALKLKWVAPLENGSAIMRFLIRRKDVTNDVSEYTRHDSEAVFDCLEPGKKYSFQICAFNQIGPSTWSPWSEPTSTLTALPKVPERPTVLEATITAVTLRCVKPHNSGKIISTIVVQRRELRPGGVKSEWASKTRFPPNPGGTGVACIFTISPLEPYTVYQFRCAAINAHGQSDWSLPSFRIRTCKAQPPAAPQHPRVAEVHPASVHLIWIAPDPKGCPIIGHALELKRLRREVAFLDTHEMLQTERNDAASNTDRETDGIVSSLDIGYTNKYEAENLEPSAKYIFRVAAYNGKGQGDWSCWSDTFTGGFAIPLETAQ</sequence>
<dbReference type="PROSITE" id="PS00678">
    <property type="entry name" value="WD_REPEATS_1"/>
    <property type="match status" value="1"/>
</dbReference>
<dbReference type="Gene3D" id="2.60.40.4060">
    <property type="entry name" value="Reeler domain"/>
    <property type="match status" value="1"/>
</dbReference>
<protein>
    <recommendedName>
        <fullName evidence="6">Fibronectin type-III domain-containing protein</fullName>
    </recommendedName>
</protein>
<dbReference type="CDD" id="cd00063">
    <property type="entry name" value="FN3"/>
    <property type="match status" value="4"/>
</dbReference>
<name>A0A8J2SIV4_9STRA</name>
<feature type="repeat" description="WD" evidence="3">
    <location>
        <begin position="233"/>
        <end position="265"/>
    </location>
</feature>
<evidence type="ECO:0000256" key="5">
    <source>
        <dbReference type="SAM" id="MobiDB-lite"/>
    </source>
</evidence>
<evidence type="ECO:0000256" key="2">
    <source>
        <dbReference type="ARBA" id="ARBA00022737"/>
    </source>
</evidence>
<dbReference type="Pfam" id="PF00400">
    <property type="entry name" value="WD40"/>
    <property type="match status" value="7"/>
</dbReference>
<dbReference type="Proteomes" id="UP000789595">
    <property type="component" value="Unassembled WGS sequence"/>
</dbReference>
<feature type="domain" description="Fibronectin type-III" evidence="6">
    <location>
        <begin position="1604"/>
        <end position="1725"/>
    </location>
</feature>
<dbReference type="InterPro" id="IPR015943">
    <property type="entry name" value="WD40/YVTN_repeat-like_dom_sf"/>
</dbReference>